<dbReference type="Proteomes" id="UP001149400">
    <property type="component" value="Unassembled WGS sequence"/>
</dbReference>
<evidence type="ECO:0008006" key="4">
    <source>
        <dbReference type="Google" id="ProtNLM"/>
    </source>
</evidence>
<feature type="region of interest" description="Disordered" evidence="1">
    <location>
        <begin position="294"/>
        <end position="315"/>
    </location>
</feature>
<evidence type="ECO:0000256" key="1">
    <source>
        <dbReference type="SAM" id="MobiDB-lite"/>
    </source>
</evidence>
<organism evidence="2 3">
    <name type="scientific">Enterovibrio gelatinilyticus</name>
    <dbReference type="NCBI Taxonomy" id="2899819"/>
    <lineage>
        <taxon>Bacteria</taxon>
        <taxon>Pseudomonadati</taxon>
        <taxon>Pseudomonadota</taxon>
        <taxon>Gammaproteobacteria</taxon>
        <taxon>Vibrionales</taxon>
        <taxon>Vibrionaceae</taxon>
        <taxon>Enterovibrio</taxon>
    </lineage>
</organism>
<dbReference type="InterPro" id="IPR028974">
    <property type="entry name" value="TSP_type-3_rpt"/>
</dbReference>
<proteinExistence type="predicted"/>
<name>A0ABT5R364_9GAMM</name>
<feature type="region of interest" description="Disordered" evidence="1">
    <location>
        <begin position="1"/>
        <end position="29"/>
    </location>
</feature>
<sequence>DAFPTDATETTDTDGDGVGDNADLDRDNDGLSNIGELRVPVLVTEWPVLTGNVNVTNGELNANGGSWSLQANSVLFSHYGFTDNYRLSFEIRALGSNNMIGLGSTESSAYFSDIDYAFYIVGSTLYIYENGSSLGTFGSVSIDDTLSIDVQQGVIIYRNNGTILRTTFYSGQTPDFYVDSSFHSGGIRLGDFQLIPVSPLAGVAFTTDTDGDGISNDLDLDSDNDSIPDIVEIGLNDFDGNLLIDHPNFEGILSYAPDSDSDGIPDYLDLESQNASNDGTNYDLSSTRFTAFDTNEDGQLNSKDQFGGNDVNQNGADDLIEQQQGASLDL</sequence>
<dbReference type="EMBL" id="JAJUBC010000020">
    <property type="protein sequence ID" value="MDD1794708.1"/>
    <property type="molecule type" value="Genomic_DNA"/>
</dbReference>
<dbReference type="RefSeq" id="WP_274165533.1">
    <property type="nucleotide sequence ID" value="NZ_JAJUBC010000020.1"/>
</dbReference>
<keyword evidence="3" id="KW-1185">Reference proteome</keyword>
<accession>A0ABT5R364</accession>
<evidence type="ECO:0000313" key="2">
    <source>
        <dbReference type="EMBL" id="MDD1794708.1"/>
    </source>
</evidence>
<protein>
    <recommendedName>
        <fullName evidence="4">B30.2/SPRY domain-containing protein</fullName>
    </recommendedName>
</protein>
<comment type="caution">
    <text evidence="2">The sequence shown here is derived from an EMBL/GenBank/DDBJ whole genome shotgun (WGS) entry which is preliminary data.</text>
</comment>
<gene>
    <name evidence="2" type="ORF">LRP50_16355</name>
</gene>
<dbReference type="SUPFAM" id="SSF103647">
    <property type="entry name" value="TSP type-3 repeat"/>
    <property type="match status" value="2"/>
</dbReference>
<evidence type="ECO:0000313" key="3">
    <source>
        <dbReference type="Proteomes" id="UP001149400"/>
    </source>
</evidence>
<reference evidence="2" key="1">
    <citation type="submission" date="2021-12" db="EMBL/GenBank/DDBJ databases">
        <title>Enterovibrio ZSDZ35 sp. nov. and Enterovibrio ZSDZ42 sp. nov., isolated from coastal seawater in Qingdao.</title>
        <authorList>
            <person name="Zhang P."/>
        </authorList>
    </citation>
    <scope>NUCLEOTIDE SEQUENCE</scope>
    <source>
        <strain evidence="2">ZSDZ42</strain>
    </source>
</reference>
<dbReference type="Gene3D" id="4.10.1080.10">
    <property type="entry name" value="TSP type-3 repeat"/>
    <property type="match status" value="1"/>
</dbReference>
<feature type="non-terminal residue" evidence="2">
    <location>
        <position position="1"/>
    </location>
</feature>